<dbReference type="InterPro" id="IPR057666">
    <property type="entry name" value="DrpA_SLOG"/>
</dbReference>
<dbReference type="EMBL" id="AP012050">
    <property type="protein sequence ID" value="BAM47646.1"/>
    <property type="molecule type" value="Genomic_DNA"/>
</dbReference>
<evidence type="ECO:0000256" key="1">
    <source>
        <dbReference type="ARBA" id="ARBA00006525"/>
    </source>
</evidence>
<dbReference type="Gene3D" id="3.40.50.450">
    <property type="match status" value="1"/>
</dbReference>
<dbReference type="OrthoDB" id="9785707at2"/>
<dbReference type="InterPro" id="IPR003488">
    <property type="entry name" value="DprA"/>
</dbReference>
<protein>
    <submittedName>
        <fullName evidence="3">DNA processing protein</fullName>
    </submittedName>
</protein>
<dbReference type="PANTHER" id="PTHR43022:SF1">
    <property type="entry name" value="PROTEIN SMF"/>
    <property type="match status" value="1"/>
</dbReference>
<proteinExistence type="inferred from homology"/>
<dbReference type="KEGG" id="axl:AXY_15140"/>
<dbReference type="NCBIfam" id="TIGR00732">
    <property type="entry name" value="dprA"/>
    <property type="match status" value="1"/>
</dbReference>
<organism evidence="3 4">
    <name type="scientific">Amphibacillus xylanus (strain ATCC 51415 / DSM 6626 / JCM 7361 / LMG 17667 / NBRC 15112 / Ep01)</name>
    <dbReference type="NCBI Taxonomy" id="698758"/>
    <lineage>
        <taxon>Bacteria</taxon>
        <taxon>Bacillati</taxon>
        <taxon>Bacillota</taxon>
        <taxon>Bacilli</taxon>
        <taxon>Bacillales</taxon>
        <taxon>Bacillaceae</taxon>
        <taxon>Amphibacillus</taxon>
    </lineage>
</organism>
<dbReference type="PANTHER" id="PTHR43022">
    <property type="entry name" value="PROTEIN SMF"/>
    <property type="match status" value="1"/>
</dbReference>
<dbReference type="STRING" id="698758.AXY_15140"/>
<dbReference type="eggNOG" id="COG0758">
    <property type="taxonomic scope" value="Bacteria"/>
</dbReference>
<dbReference type="PATRIC" id="fig|698758.3.peg.1510"/>
<accession>K0J4J7</accession>
<dbReference type="SUPFAM" id="SSF102405">
    <property type="entry name" value="MCP/YpsA-like"/>
    <property type="match status" value="1"/>
</dbReference>
<dbReference type="Proteomes" id="UP000006294">
    <property type="component" value="Chromosome"/>
</dbReference>
<comment type="similarity">
    <text evidence="1">Belongs to the DprA/Smf family.</text>
</comment>
<dbReference type="GO" id="GO:0009294">
    <property type="term" value="P:DNA-mediated transformation"/>
    <property type="evidence" value="ECO:0007669"/>
    <property type="project" value="InterPro"/>
</dbReference>
<dbReference type="Pfam" id="PF02481">
    <property type="entry name" value="DNA_processg_A"/>
    <property type="match status" value="1"/>
</dbReference>
<keyword evidence="4" id="KW-1185">Reference proteome</keyword>
<evidence type="ECO:0000313" key="3">
    <source>
        <dbReference type="EMBL" id="BAM47646.1"/>
    </source>
</evidence>
<reference evidence="3 4" key="1">
    <citation type="submission" date="2011-01" db="EMBL/GenBank/DDBJ databases">
        <title>Whole genome sequence of Amphibacillus xylinus NBRC 15112.</title>
        <authorList>
            <person name="Nakazawa H."/>
            <person name="Katano Y."/>
            <person name="Nakamura S."/>
            <person name="Sasagawa M."/>
            <person name="Fukada J."/>
            <person name="Arai T."/>
            <person name="Sasakura N."/>
            <person name="Mochizuki D."/>
            <person name="Hosoyama A."/>
            <person name="Harada K."/>
            <person name="Horikawa H."/>
            <person name="Kato Y."/>
            <person name="Harada T."/>
            <person name="Sasaki K."/>
            <person name="Sekiguchi M."/>
            <person name="Hodoyama M."/>
            <person name="Nishiko R."/>
            <person name="Narita H."/>
            <person name="Hanamaki A."/>
            <person name="Hata C."/>
            <person name="Konno Y."/>
            <person name="Niimura Y."/>
            <person name="Yamazaki S."/>
            <person name="Fujita N."/>
        </authorList>
    </citation>
    <scope>NUCLEOTIDE SEQUENCE [LARGE SCALE GENOMIC DNA]</scope>
    <source>
        <strain evidence="4">ATCC 51415 / DSM 6626 / JCM 7361 / LMG 17667 / NBRC 15112 / Ep01</strain>
    </source>
</reference>
<gene>
    <name evidence="3" type="primary">smf</name>
    <name evidence="3" type="synonym">dprA</name>
    <name evidence="3" type="ordered locus">AXY_15140</name>
</gene>
<dbReference type="AlphaFoldDB" id="K0J4J7"/>
<evidence type="ECO:0000313" key="4">
    <source>
        <dbReference type="Proteomes" id="UP000006294"/>
    </source>
</evidence>
<feature type="domain" description="Smf/DprA SLOG" evidence="2">
    <location>
        <begin position="78"/>
        <end position="288"/>
    </location>
</feature>
<dbReference type="HOGENOM" id="CLU_029601_3_3_9"/>
<evidence type="ECO:0000259" key="2">
    <source>
        <dbReference type="Pfam" id="PF02481"/>
    </source>
</evidence>
<name>K0J4J7_AMPXN</name>
<sequence length="298" mass="34343">MNLPRLRLIYLAQFPQITRSLMYRMIKKDVTLSTIYQYSINDLVDQCHCPLKTAKQLHQYLSEFEPNHNNLKKLHHYKIWTIFDEDYPRLLKNIPDPPIILYGLGRSDYINHLPALAVVGTRRPSKFAKKNMYDLLAPLVNKDWLFVSGMAAGIDGYAHRIADYYGGKTIAVIAGGLNHPYPSEHLDLFQRLSKKHLVISEYPPHTRPERYHFPERNRIISGLAFATLVIEAQERSGSLITADQALEQGREVLAVPNAISLEQAKGCHYLIQNGAKLVQSTYDILQEWDELKQNWLHL</sequence>